<comment type="caution">
    <text evidence="3">The sequence shown here is derived from an EMBL/GenBank/DDBJ whole genome shotgun (WGS) entry which is preliminary data.</text>
</comment>
<dbReference type="PANTHER" id="PTHR33744:SF1">
    <property type="entry name" value="DNA-BINDING TRANSCRIPTIONAL ACTIVATOR ADER"/>
    <property type="match status" value="1"/>
</dbReference>
<evidence type="ECO:0000313" key="3">
    <source>
        <dbReference type="EMBL" id="ODP25989.1"/>
    </source>
</evidence>
<evidence type="ECO:0000256" key="1">
    <source>
        <dbReference type="ARBA" id="ARBA00006754"/>
    </source>
</evidence>
<dbReference type="EMBL" id="MDER01000107">
    <property type="protein sequence ID" value="ODP25989.1"/>
    <property type="molecule type" value="Genomic_DNA"/>
</dbReference>
<dbReference type="STRING" id="1886670.PTI45_04720"/>
<dbReference type="SUPFAM" id="SSF55781">
    <property type="entry name" value="GAF domain-like"/>
    <property type="match status" value="1"/>
</dbReference>
<dbReference type="InterPro" id="IPR051448">
    <property type="entry name" value="CdaR-like_regulators"/>
</dbReference>
<dbReference type="InterPro" id="IPR003018">
    <property type="entry name" value="GAF"/>
</dbReference>
<dbReference type="Pfam" id="PF13556">
    <property type="entry name" value="HTH_30"/>
    <property type="match status" value="1"/>
</dbReference>
<dbReference type="SMART" id="SM00065">
    <property type="entry name" value="GAF"/>
    <property type="match status" value="1"/>
</dbReference>
<protein>
    <recommendedName>
        <fullName evidence="2">GAF domain-containing protein</fullName>
    </recommendedName>
</protein>
<dbReference type="RefSeq" id="WP_069330018.1">
    <property type="nucleotide sequence ID" value="NZ_MDER01000107.1"/>
</dbReference>
<accession>A0A1E3KWS3</accession>
<dbReference type="Pfam" id="PF13185">
    <property type="entry name" value="GAF_2"/>
    <property type="match status" value="1"/>
</dbReference>
<gene>
    <name evidence="3" type="ORF">PTI45_04720</name>
</gene>
<evidence type="ECO:0000259" key="2">
    <source>
        <dbReference type="SMART" id="SM00065"/>
    </source>
</evidence>
<reference evidence="3 4" key="1">
    <citation type="submission" date="2016-08" db="EMBL/GenBank/DDBJ databases">
        <title>Genome sequencing of Paenibacillus sp. TI45-13ar, isolated from Korean traditional nuruk.</title>
        <authorList>
            <person name="Kim S.-J."/>
        </authorList>
    </citation>
    <scope>NUCLEOTIDE SEQUENCE [LARGE SCALE GENOMIC DNA]</scope>
    <source>
        <strain evidence="3 4">TI45-13ar</strain>
    </source>
</reference>
<keyword evidence="4" id="KW-1185">Reference proteome</keyword>
<dbReference type="PANTHER" id="PTHR33744">
    <property type="entry name" value="CARBOHYDRATE DIACID REGULATOR"/>
    <property type="match status" value="1"/>
</dbReference>
<dbReference type="InterPro" id="IPR042070">
    <property type="entry name" value="PucR_C-HTH_sf"/>
</dbReference>
<dbReference type="Gene3D" id="3.30.450.40">
    <property type="match status" value="2"/>
</dbReference>
<sequence>MEHPPIHSLMRFMKTIMSPVHEEQMLQLILQTAMDSIPAAEAGFLFLHDPLINKLIIQATVGYLPAVMTMTRLSSGEGISGKVFAERMPIRINNPLDLQSAMDNMSAFNYKYYVESSTQGEIPCCCIAVPLLSDGRCIGVVTLDNFTDAQALTEHDLESLQIYCDLATMAIEHRRLFRQVQEQNHELFLTHDALRQEHERLQVTMDFHNQINNLAAKGYGTPEILSALYRNVKMPIAVFDLLLTPMGYLPAEVKPHLPDQFLQHPAMQWVQRSKKWQRIVLEEDAAQSIIVTPIVGTDRLLGYLCAWTGNQEFMSTNKMIFEYSATVLALDWVKKEAVQQSQMRAKDAFFESILSGEMNMSLQEQARVLGFEQEDHYAVMLMQPLQGSARHSFESIMSQLHIHYLLVERHHHTIIIVNIAGNLDKEERQSQFQLLLRELRRDRQLLSGIGRLYQGLDKVSRSYKDAEQCMQLLLKEGNQQRLIYFGDLGVIRFFMQQSYEELEEYLNDVLEPIIQYDQQKKANLMITLVSFVKYDRNLKNTTQSLRIHHNTLYYRLGRIQELLGYSFDHGDEWFNVRMACQIYLYLYED</sequence>
<dbReference type="Gene3D" id="1.10.10.2840">
    <property type="entry name" value="PucR C-terminal helix-turn-helix domain"/>
    <property type="match status" value="1"/>
</dbReference>
<dbReference type="InterPro" id="IPR041522">
    <property type="entry name" value="CdaR_GGDEF"/>
</dbReference>
<dbReference type="Proteomes" id="UP000094578">
    <property type="component" value="Unassembled WGS sequence"/>
</dbReference>
<organism evidence="3 4">
    <name type="scientific">Paenibacillus nuruki</name>
    <dbReference type="NCBI Taxonomy" id="1886670"/>
    <lineage>
        <taxon>Bacteria</taxon>
        <taxon>Bacillati</taxon>
        <taxon>Bacillota</taxon>
        <taxon>Bacilli</taxon>
        <taxon>Bacillales</taxon>
        <taxon>Paenibacillaceae</taxon>
        <taxon>Paenibacillus</taxon>
    </lineage>
</organism>
<dbReference type="InterPro" id="IPR025736">
    <property type="entry name" value="PucR_C-HTH_dom"/>
</dbReference>
<name>A0A1E3KWS3_9BACL</name>
<feature type="domain" description="GAF" evidence="2">
    <location>
        <begin position="25"/>
        <end position="181"/>
    </location>
</feature>
<comment type="similarity">
    <text evidence="1">Belongs to the CdaR family.</text>
</comment>
<evidence type="ECO:0000313" key="4">
    <source>
        <dbReference type="Proteomes" id="UP000094578"/>
    </source>
</evidence>
<dbReference type="InterPro" id="IPR029016">
    <property type="entry name" value="GAF-like_dom_sf"/>
</dbReference>
<dbReference type="AlphaFoldDB" id="A0A1E3KWS3"/>
<proteinExistence type="inferred from homology"/>
<dbReference type="Pfam" id="PF17853">
    <property type="entry name" value="GGDEF_2"/>
    <property type="match status" value="1"/>
</dbReference>